<evidence type="ECO:0008006" key="4">
    <source>
        <dbReference type="Google" id="ProtNLM"/>
    </source>
</evidence>
<comment type="caution">
    <text evidence="1">The sequence shown here is derived from an EMBL/GenBank/DDBJ whole genome shotgun (WGS) entry which is preliminary data.</text>
</comment>
<proteinExistence type="predicted"/>
<gene>
    <name evidence="2" type="ORF">RhiirA5_415617</name>
    <name evidence="1" type="ORF">RhiirA5_423057</name>
</gene>
<evidence type="ECO:0000313" key="2">
    <source>
        <dbReference type="EMBL" id="PKC09468.1"/>
    </source>
</evidence>
<evidence type="ECO:0000313" key="3">
    <source>
        <dbReference type="Proteomes" id="UP000232722"/>
    </source>
</evidence>
<protein>
    <recommendedName>
        <fullName evidence="4">F-box domain-containing protein</fullName>
    </recommendedName>
</protein>
<dbReference type="EMBL" id="LLXJ01000458">
    <property type="protein sequence ID" value="PKC09468.1"/>
    <property type="molecule type" value="Genomic_DNA"/>
</dbReference>
<reference evidence="1 3" key="2">
    <citation type="submission" date="2017-09" db="EMBL/GenBank/DDBJ databases">
        <title>Extensive intraspecific genome diversity in a model arbuscular mycorrhizal fungus.</title>
        <authorList>
            <person name="Chen E.C."/>
            <person name="Morin E."/>
            <person name="Beaudet D."/>
            <person name="Noel J."/>
            <person name="Ndikumana S."/>
            <person name="Charron P."/>
            <person name="St-Onge C."/>
            <person name="Giorgi J."/>
            <person name="Grigoriev I.V."/>
            <person name="Roux C."/>
            <person name="Martin F.M."/>
            <person name="Corradi N."/>
        </authorList>
    </citation>
    <scope>NUCLEOTIDE SEQUENCE [LARGE SCALE GENOMIC DNA]</scope>
    <source>
        <strain evidence="1 3">A5</strain>
    </source>
</reference>
<dbReference type="EMBL" id="LLXJ01001101">
    <property type="protein sequence ID" value="PKC03891.1"/>
    <property type="molecule type" value="Genomic_DNA"/>
</dbReference>
<dbReference type="VEuPathDB" id="FungiDB:RhiirFUN_023403"/>
<sequence>MSKLNKDVITLILKELYDKDNTLYPYAHIIIINVILSYLSEESRDNLKSQGIKLPKTYQQPLLNYISFWKYLNLDVLERVIETFVTDTNNIIIKPEIHILGLEIMNIFSRNTKFYFLRSFSHSSFFIFGTKLCFSELESFCCNSTTINNILAKELAILNTSFKKLIFDILYYNHNPGIIKLIEDQKNLKEVKFIYKCLLINNESIIRPLEESLIKCADTIQYLRIDWKPVTKLFSYLVNLLSLEINAFGHKNWNHFEKISLPLLKYLKAQFFSSNILASLIENTKGNLIEISIIYDRSDDEGRLIQAIYQNCPNLNYLKLSLFNENISEFENLLINCRILNGLEIYSTHEDQINWKILFEILTRSTPISLFKFKFIYFSIDSYLKIDLESLSLFLDNWKDRRSMLLQIFSLGDMLNVEQKRQHLLKLKDFLQKYKTKGVIKNYVTDGMGFEDFEWIQRKFHTLYD</sequence>
<dbReference type="AlphaFoldDB" id="A0A2I1EIX0"/>
<dbReference type="Proteomes" id="UP000232722">
    <property type="component" value="Unassembled WGS sequence"/>
</dbReference>
<dbReference type="VEuPathDB" id="FungiDB:RhiirA1_462478"/>
<evidence type="ECO:0000313" key="1">
    <source>
        <dbReference type="EMBL" id="PKC03891.1"/>
    </source>
</evidence>
<accession>A0A2I1EIX0</accession>
<dbReference type="OrthoDB" id="2339173at2759"/>
<reference evidence="1 3" key="1">
    <citation type="submission" date="2016-04" db="EMBL/GenBank/DDBJ databases">
        <title>Genome analyses suggest a sexual origin of heterokaryosis in a supposedly ancient asexual fungus.</title>
        <authorList>
            <person name="Ropars J."/>
            <person name="Sedzielewska K."/>
            <person name="Noel J."/>
            <person name="Charron P."/>
            <person name="Farinelli L."/>
            <person name="Marton T."/>
            <person name="Kruger M."/>
            <person name="Pelin A."/>
            <person name="Brachmann A."/>
            <person name="Corradi N."/>
        </authorList>
    </citation>
    <scope>NUCLEOTIDE SEQUENCE [LARGE SCALE GENOMIC DNA]</scope>
    <source>
        <strain evidence="1 3">A5</strain>
    </source>
</reference>
<name>A0A2I1EIX0_9GLOM</name>
<organism evidence="1 3">
    <name type="scientific">Rhizophagus irregularis</name>
    <dbReference type="NCBI Taxonomy" id="588596"/>
    <lineage>
        <taxon>Eukaryota</taxon>
        <taxon>Fungi</taxon>
        <taxon>Fungi incertae sedis</taxon>
        <taxon>Mucoromycota</taxon>
        <taxon>Glomeromycotina</taxon>
        <taxon>Glomeromycetes</taxon>
        <taxon>Glomerales</taxon>
        <taxon>Glomeraceae</taxon>
        <taxon>Rhizophagus</taxon>
    </lineage>
</organism>